<dbReference type="PANTHER" id="PTHR11514">
    <property type="entry name" value="MYC"/>
    <property type="match status" value="1"/>
</dbReference>
<dbReference type="GO" id="GO:0003700">
    <property type="term" value="F:DNA-binding transcription factor activity"/>
    <property type="evidence" value="ECO:0007669"/>
    <property type="project" value="InterPro"/>
</dbReference>
<reference evidence="8 9" key="1">
    <citation type="journal article" date="2013" name="BMC Genomics">
        <title>The miniature genome of a carnivorous plant Genlisea aurea contains a low number of genes and short non-coding sequences.</title>
        <authorList>
            <person name="Leushkin E.V."/>
            <person name="Sutormin R.A."/>
            <person name="Nabieva E.R."/>
            <person name="Penin A.A."/>
            <person name="Kondrashov A.S."/>
            <person name="Logacheva M.D."/>
        </authorList>
    </citation>
    <scope>NUCLEOTIDE SEQUENCE [LARGE SCALE GENOMIC DNA]</scope>
</reference>
<proteinExistence type="predicted"/>
<feature type="non-terminal residue" evidence="8">
    <location>
        <position position="549"/>
    </location>
</feature>
<accession>S8E5G0</accession>
<dbReference type="InterPro" id="IPR054502">
    <property type="entry name" value="bHLH-TF_ACT-like_plant"/>
</dbReference>
<dbReference type="CDD" id="cd11449">
    <property type="entry name" value="bHLH_AtAIB_like"/>
    <property type="match status" value="1"/>
</dbReference>
<evidence type="ECO:0000259" key="7">
    <source>
        <dbReference type="PROSITE" id="PS50888"/>
    </source>
</evidence>
<evidence type="ECO:0000313" key="8">
    <source>
        <dbReference type="EMBL" id="EPS71023.1"/>
    </source>
</evidence>
<dbReference type="Pfam" id="PF22754">
    <property type="entry name" value="bHLH-TF_ACT-like_plant"/>
    <property type="match status" value="1"/>
</dbReference>
<feature type="compositionally biased region" description="Polar residues" evidence="6">
    <location>
        <begin position="245"/>
        <end position="276"/>
    </location>
</feature>
<dbReference type="PANTHER" id="PTHR11514:SF43">
    <property type="entry name" value="TRANSCRIPTION FACTOR MYC2"/>
    <property type="match status" value="1"/>
</dbReference>
<feature type="compositionally biased region" description="Basic and acidic residues" evidence="6">
    <location>
        <begin position="364"/>
        <end position="377"/>
    </location>
</feature>
<evidence type="ECO:0000256" key="3">
    <source>
        <dbReference type="ARBA" id="ARBA00023163"/>
    </source>
</evidence>
<dbReference type="GO" id="GO:0046983">
    <property type="term" value="F:protein dimerization activity"/>
    <property type="evidence" value="ECO:0007669"/>
    <property type="project" value="InterPro"/>
</dbReference>
<feature type="region of interest" description="Disordered" evidence="6">
    <location>
        <begin position="436"/>
        <end position="467"/>
    </location>
</feature>
<dbReference type="GO" id="GO:0005634">
    <property type="term" value="C:nucleus"/>
    <property type="evidence" value="ECO:0007669"/>
    <property type="project" value="UniProtKB-SubCell"/>
</dbReference>
<dbReference type="InterPro" id="IPR025610">
    <property type="entry name" value="MYC/MYB_N"/>
</dbReference>
<feature type="compositionally biased region" description="Low complexity" evidence="6">
    <location>
        <begin position="235"/>
        <end position="244"/>
    </location>
</feature>
<dbReference type="SMART" id="SM00353">
    <property type="entry name" value="HLH"/>
    <property type="match status" value="1"/>
</dbReference>
<evidence type="ECO:0000313" key="9">
    <source>
        <dbReference type="Proteomes" id="UP000015453"/>
    </source>
</evidence>
<dbReference type="Pfam" id="PF14215">
    <property type="entry name" value="bHLH-MYC_N"/>
    <property type="match status" value="1"/>
</dbReference>
<feature type="compositionally biased region" description="Basic residues" evidence="6">
    <location>
        <begin position="354"/>
        <end position="363"/>
    </location>
</feature>
<dbReference type="AlphaFoldDB" id="S8E5G0"/>
<gene>
    <name evidence="8" type="ORF">M569_03732</name>
</gene>
<dbReference type="Pfam" id="PF00010">
    <property type="entry name" value="HLH"/>
    <property type="match status" value="1"/>
</dbReference>
<protein>
    <recommendedName>
        <fullName evidence="5">Transcription factor</fullName>
        <shortName evidence="5">bHLH transcription factor</shortName>
    </recommendedName>
    <alternativeName>
        <fullName evidence="5">Basic helix-loop-helix protein</fullName>
    </alternativeName>
</protein>
<dbReference type="InterPro" id="IPR011598">
    <property type="entry name" value="bHLH_dom"/>
</dbReference>
<feature type="region of interest" description="Disordered" evidence="6">
    <location>
        <begin position="225"/>
        <end position="377"/>
    </location>
</feature>
<dbReference type="OrthoDB" id="1926382at2759"/>
<organism evidence="8 9">
    <name type="scientific">Genlisea aurea</name>
    <dbReference type="NCBI Taxonomy" id="192259"/>
    <lineage>
        <taxon>Eukaryota</taxon>
        <taxon>Viridiplantae</taxon>
        <taxon>Streptophyta</taxon>
        <taxon>Embryophyta</taxon>
        <taxon>Tracheophyta</taxon>
        <taxon>Spermatophyta</taxon>
        <taxon>Magnoliopsida</taxon>
        <taxon>eudicotyledons</taxon>
        <taxon>Gunneridae</taxon>
        <taxon>Pentapetalae</taxon>
        <taxon>asterids</taxon>
        <taxon>lamiids</taxon>
        <taxon>Lamiales</taxon>
        <taxon>Lentibulariaceae</taxon>
        <taxon>Genlisea</taxon>
    </lineage>
</organism>
<dbReference type="EMBL" id="AUSU01001438">
    <property type="protein sequence ID" value="EPS71023.1"/>
    <property type="molecule type" value="Genomic_DNA"/>
</dbReference>
<evidence type="ECO:0000256" key="6">
    <source>
        <dbReference type="SAM" id="MobiDB-lite"/>
    </source>
</evidence>
<keyword evidence="4 5" id="KW-0539">Nucleus</keyword>
<comment type="caution">
    <text evidence="8">The sequence shown here is derived from an EMBL/GenBank/DDBJ whole genome shotgun (WGS) entry which is preliminary data.</text>
</comment>
<dbReference type="GO" id="GO:0000976">
    <property type="term" value="F:transcription cis-regulatory region binding"/>
    <property type="evidence" value="ECO:0007669"/>
    <property type="project" value="TreeGrafter"/>
</dbReference>
<feature type="non-terminal residue" evidence="8">
    <location>
        <position position="1"/>
    </location>
</feature>
<name>S8E5G0_9LAMI</name>
<dbReference type="Gene3D" id="4.10.280.10">
    <property type="entry name" value="Helix-loop-helix DNA-binding domain"/>
    <property type="match status" value="1"/>
</dbReference>
<feature type="domain" description="BHLH" evidence="7">
    <location>
        <begin position="367"/>
        <end position="416"/>
    </location>
</feature>
<dbReference type="SUPFAM" id="SSF47459">
    <property type="entry name" value="HLH, helix-loop-helix DNA-binding domain"/>
    <property type="match status" value="1"/>
</dbReference>
<evidence type="ECO:0000256" key="4">
    <source>
        <dbReference type="ARBA" id="ARBA00023242"/>
    </source>
</evidence>
<dbReference type="PROSITE" id="PS50888">
    <property type="entry name" value="BHLH"/>
    <property type="match status" value="1"/>
</dbReference>
<keyword evidence="3 5" id="KW-0804">Transcription</keyword>
<dbReference type="Proteomes" id="UP000015453">
    <property type="component" value="Unassembled WGS sequence"/>
</dbReference>
<evidence type="ECO:0000256" key="1">
    <source>
        <dbReference type="ARBA" id="ARBA00004123"/>
    </source>
</evidence>
<keyword evidence="2 5" id="KW-0805">Transcription regulation</keyword>
<sequence length="549" mass="59660">SVLNTVMSSRPDPGSFWPIGRQISIPSPPPARADHAVFSQENLQQRLIALIEGAGESFTYAIFWQDSATGFGVPSFLSWGDGYYKGEENRGNRKTTSSPSEQEHRKKVLRELNSLVSGTPAHSSLDEFVEEDVTDTEWFFLISMTHIFESGSGIPGQALYTSTPALGYGLQTLVCIPSSNGVVELGSTAVIFQSLDLVKKVVSLFNFNGLDAASFSGTGSWGTPPPYLAQHHRPSSSSLEGSSLNAKQLGSASENPSACHQQTIGSRDFRFSSSSEMNHHPPTGNGNKKSPPASRGSNDDGKHSSDVIAPSSGAPPPFKNNNGGVAESSDAHSDIEASVAKDAGSSKVVDPQKRPKKRGRKPANGREEPLNHVEAERQRREKLNQRFYALRAVVPTVSKMDKSSLLGDAISYINELKSKLQNSELDMEEMRAQLESLKKKKKKKEEEEEGLPPHNETKYSAPSENKYGGGGATDIEVKIIGSDAMIRIQCSRKNHPAAKLMAAFKELDLDLHHASISVMNESMIQRATVKMGATSFSQDQLRTTLMSKI</sequence>
<dbReference type="InterPro" id="IPR045084">
    <property type="entry name" value="AIB/MYC-like"/>
</dbReference>
<keyword evidence="9" id="KW-1185">Reference proteome</keyword>
<dbReference type="InterPro" id="IPR036638">
    <property type="entry name" value="HLH_DNA-bd_sf"/>
</dbReference>
<evidence type="ECO:0000256" key="2">
    <source>
        <dbReference type="ARBA" id="ARBA00023015"/>
    </source>
</evidence>
<evidence type="ECO:0000256" key="5">
    <source>
        <dbReference type="RuleBase" id="RU369104"/>
    </source>
</evidence>
<comment type="subcellular location">
    <subcellularLocation>
        <location evidence="1 5">Nucleus</location>
    </subcellularLocation>
</comment>